<evidence type="ECO:0000256" key="3">
    <source>
        <dbReference type="ARBA" id="ARBA00022723"/>
    </source>
</evidence>
<evidence type="ECO:0000256" key="4">
    <source>
        <dbReference type="ARBA" id="ARBA00022801"/>
    </source>
</evidence>
<keyword evidence="8" id="KW-1185">Reference proteome</keyword>
<feature type="binding site" evidence="6">
    <location>
        <position position="95"/>
    </location>
    <ligand>
        <name>Mg(2+)</name>
        <dbReference type="ChEBI" id="CHEBI:18420"/>
        <label>1</label>
        <note>catalytic</note>
    </ligand>
</feature>
<dbReference type="Pfam" id="PF00459">
    <property type="entry name" value="Inositol_P"/>
    <property type="match status" value="1"/>
</dbReference>
<dbReference type="InterPro" id="IPR020550">
    <property type="entry name" value="Inositol_monophosphatase_CS"/>
</dbReference>
<evidence type="ECO:0000256" key="6">
    <source>
        <dbReference type="PIRSR" id="PIRSR600760-2"/>
    </source>
</evidence>
<dbReference type="GO" id="GO:0006020">
    <property type="term" value="P:inositol metabolic process"/>
    <property type="evidence" value="ECO:0007669"/>
    <property type="project" value="TreeGrafter"/>
</dbReference>
<dbReference type="PROSITE" id="PS00630">
    <property type="entry name" value="IMP_2"/>
    <property type="match status" value="1"/>
</dbReference>
<keyword evidence="3 6" id="KW-0479">Metal-binding</keyword>
<dbReference type="EC" id="3.1.3.25" evidence="2"/>
<dbReference type="PANTHER" id="PTHR20854">
    <property type="entry name" value="INOSITOL MONOPHOSPHATASE"/>
    <property type="match status" value="1"/>
</dbReference>
<proteinExistence type="predicted"/>
<reference evidence="7 8" key="1">
    <citation type="submission" date="2017-10" db="EMBL/GenBank/DDBJ databases">
        <title>Sequencing the genomes of 1000 actinobacteria strains.</title>
        <authorList>
            <person name="Klenk H.-P."/>
        </authorList>
    </citation>
    <scope>NUCLEOTIDE SEQUENCE [LARGE SCALE GENOMIC DNA]</scope>
    <source>
        <strain evidence="7 8">DSM 21574</strain>
    </source>
</reference>
<dbReference type="InterPro" id="IPR020583">
    <property type="entry name" value="Inositol_monoP_metal-BS"/>
</dbReference>
<accession>A0A2A9E8X6</accession>
<feature type="binding site" evidence="6">
    <location>
        <position position="96"/>
    </location>
    <ligand>
        <name>Mg(2+)</name>
        <dbReference type="ChEBI" id="CHEBI:18420"/>
        <label>1</label>
        <note>catalytic</note>
    </ligand>
</feature>
<protein>
    <recommendedName>
        <fullName evidence="2">inositol-phosphate phosphatase</fullName>
        <ecNumber evidence="2">3.1.3.25</ecNumber>
    </recommendedName>
</protein>
<dbReference type="Proteomes" id="UP000221394">
    <property type="component" value="Unassembled WGS sequence"/>
</dbReference>
<comment type="cofactor">
    <cofactor evidence="6">
        <name>Mg(2+)</name>
        <dbReference type="ChEBI" id="CHEBI:18420"/>
    </cofactor>
</comment>
<evidence type="ECO:0000313" key="7">
    <source>
        <dbReference type="EMBL" id="PFG35507.1"/>
    </source>
</evidence>
<dbReference type="RefSeq" id="WP_245854533.1">
    <property type="nucleotide sequence ID" value="NZ_PDJH01000001.1"/>
</dbReference>
<keyword evidence="5 6" id="KW-0460">Magnesium</keyword>
<dbReference type="InterPro" id="IPR000760">
    <property type="entry name" value="Inositol_monophosphatase-like"/>
</dbReference>
<dbReference type="GO" id="GO:0008934">
    <property type="term" value="F:inositol monophosphate 1-phosphatase activity"/>
    <property type="evidence" value="ECO:0007669"/>
    <property type="project" value="TreeGrafter"/>
</dbReference>
<dbReference type="Gene3D" id="3.30.540.10">
    <property type="entry name" value="Fructose-1,6-Bisphosphatase, subunit A, domain 1"/>
    <property type="match status" value="1"/>
</dbReference>
<dbReference type="GO" id="GO:0046854">
    <property type="term" value="P:phosphatidylinositol phosphate biosynthetic process"/>
    <property type="evidence" value="ECO:0007669"/>
    <property type="project" value="InterPro"/>
</dbReference>
<sequence length="280" mass="29424">MTTVHVDDAELDALRDLAERLARAAAEQVRRERPETVTVDRTKLNASDVVTAADLAAERLLREMIAAERPDDAILGEEGGATAGTSGLTWVVDPIDGTVNYLYGLPSTSVSVAVVAGEPDPARWELLAGAVTDITTGATTTAARGRGAHHEGRRLQVAEPVPLDLTLVSTGFFYEETLRAAQGRSVAALLEHVRDIRRMGSAALDLCRVARRQVDAYYEEGLSPWDHAAGELIVREAGGVVVGLGGATPGRALVLAGHPETVALLEPILAAAGVGNRSAS</sequence>
<dbReference type="PANTHER" id="PTHR20854:SF4">
    <property type="entry name" value="INOSITOL-1-MONOPHOSPHATASE-RELATED"/>
    <property type="match status" value="1"/>
</dbReference>
<gene>
    <name evidence="7" type="ORF">ATL41_0190</name>
</gene>
<dbReference type="Gene3D" id="3.40.190.80">
    <property type="match status" value="1"/>
</dbReference>
<dbReference type="SUPFAM" id="SSF56655">
    <property type="entry name" value="Carbohydrate phosphatase"/>
    <property type="match status" value="1"/>
</dbReference>
<evidence type="ECO:0000313" key="8">
    <source>
        <dbReference type="Proteomes" id="UP000221394"/>
    </source>
</evidence>
<comment type="caution">
    <text evidence="7">The sequence shown here is derived from an EMBL/GenBank/DDBJ whole genome shotgun (WGS) entry which is preliminary data.</text>
</comment>
<name>A0A2A9E8X6_9MICO</name>
<evidence type="ECO:0000256" key="1">
    <source>
        <dbReference type="ARBA" id="ARBA00001033"/>
    </source>
</evidence>
<dbReference type="PRINTS" id="PR00377">
    <property type="entry name" value="IMPHPHTASES"/>
</dbReference>
<dbReference type="GO" id="GO:0046872">
    <property type="term" value="F:metal ion binding"/>
    <property type="evidence" value="ECO:0007669"/>
    <property type="project" value="UniProtKB-KW"/>
</dbReference>
<evidence type="ECO:0000256" key="2">
    <source>
        <dbReference type="ARBA" id="ARBA00013106"/>
    </source>
</evidence>
<feature type="binding site" evidence="6">
    <location>
        <position position="226"/>
    </location>
    <ligand>
        <name>Mg(2+)</name>
        <dbReference type="ChEBI" id="CHEBI:18420"/>
        <label>1</label>
        <note>catalytic</note>
    </ligand>
</feature>
<dbReference type="EMBL" id="PDJH01000001">
    <property type="protein sequence ID" value="PFG35507.1"/>
    <property type="molecule type" value="Genomic_DNA"/>
</dbReference>
<dbReference type="GO" id="GO:0007165">
    <property type="term" value="P:signal transduction"/>
    <property type="evidence" value="ECO:0007669"/>
    <property type="project" value="TreeGrafter"/>
</dbReference>
<keyword evidence="4" id="KW-0378">Hydrolase</keyword>
<evidence type="ECO:0000256" key="5">
    <source>
        <dbReference type="ARBA" id="ARBA00022842"/>
    </source>
</evidence>
<feature type="binding site" evidence="6">
    <location>
        <position position="77"/>
    </location>
    <ligand>
        <name>Mg(2+)</name>
        <dbReference type="ChEBI" id="CHEBI:18420"/>
        <label>1</label>
        <note>catalytic</note>
    </ligand>
</feature>
<organism evidence="7 8">
    <name type="scientific">Flavimobilis soli</name>
    <dbReference type="NCBI Taxonomy" id="442709"/>
    <lineage>
        <taxon>Bacteria</taxon>
        <taxon>Bacillati</taxon>
        <taxon>Actinomycetota</taxon>
        <taxon>Actinomycetes</taxon>
        <taxon>Micrococcales</taxon>
        <taxon>Jonesiaceae</taxon>
        <taxon>Flavimobilis</taxon>
    </lineage>
</organism>
<feature type="binding site" evidence="6">
    <location>
        <position position="93"/>
    </location>
    <ligand>
        <name>Mg(2+)</name>
        <dbReference type="ChEBI" id="CHEBI:18420"/>
        <label>2</label>
    </ligand>
</feature>
<dbReference type="AlphaFoldDB" id="A0A2A9E8X6"/>
<dbReference type="PROSITE" id="PS00629">
    <property type="entry name" value="IMP_1"/>
    <property type="match status" value="1"/>
</dbReference>
<comment type="catalytic activity">
    <reaction evidence="1">
        <text>a myo-inositol phosphate + H2O = myo-inositol + phosphate</text>
        <dbReference type="Rhea" id="RHEA:24056"/>
        <dbReference type="ChEBI" id="CHEBI:15377"/>
        <dbReference type="ChEBI" id="CHEBI:17268"/>
        <dbReference type="ChEBI" id="CHEBI:43474"/>
        <dbReference type="ChEBI" id="CHEBI:84139"/>
        <dbReference type="EC" id="3.1.3.25"/>
    </reaction>
</comment>